<dbReference type="RefSeq" id="WP_068197738.1">
    <property type="nucleotide sequence ID" value="NZ_CP013909.1"/>
</dbReference>
<dbReference type="KEGG" id="hyg:AUC43_19500"/>
<reference evidence="4 5" key="1">
    <citation type="submission" date="2015-12" db="EMBL/GenBank/DDBJ databases">
        <authorList>
            <person name="Shamseldin A."/>
            <person name="Moawad H."/>
            <person name="Abd El-Rahim W.M."/>
            <person name="Sadowsky M.J."/>
        </authorList>
    </citation>
    <scope>NUCLEOTIDE SEQUENCE [LARGE SCALE GENOMIC DNA]</scope>
    <source>
        <strain evidence="4 5">DG5B</strain>
    </source>
</reference>
<proteinExistence type="predicted"/>
<feature type="compositionally biased region" description="Low complexity" evidence="1">
    <location>
        <begin position="554"/>
        <end position="598"/>
    </location>
</feature>
<evidence type="ECO:0000256" key="1">
    <source>
        <dbReference type="SAM" id="MobiDB-lite"/>
    </source>
</evidence>
<feature type="region of interest" description="Disordered" evidence="1">
    <location>
        <begin position="522"/>
        <end position="610"/>
    </location>
</feature>
<keyword evidence="2" id="KW-0732">Signal</keyword>
<evidence type="ECO:0000259" key="3">
    <source>
        <dbReference type="Pfam" id="PF13100"/>
    </source>
</evidence>
<evidence type="ECO:0000313" key="5">
    <source>
        <dbReference type="Proteomes" id="UP000059542"/>
    </source>
</evidence>
<feature type="signal peptide" evidence="2">
    <location>
        <begin position="1"/>
        <end position="20"/>
    </location>
</feature>
<keyword evidence="5" id="KW-1185">Reference proteome</keyword>
<feature type="domain" description="Organic solvent tolerance-like N-terminal" evidence="3">
    <location>
        <begin position="78"/>
        <end position="214"/>
    </location>
</feature>
<dbReference type="OrthoDB" id="9805931at2"/>
<dbReference type="AlphaFoldDB" id="A0A0U4CFU1"/>
<accession>A0A0U4CFU1</accession>
<dbReference type="Proteomes" id="UP000059542">
    <property type="component" value="Chromosome"/>
</dbReference>
<sequence>MAFPRYFFLLLALLPLLGQAQRPTLPRDTPVPTIRPKAILPAAPGQRPPGKKVAGKGAPIKLLTAGALVGGDFNGIKIRKLLGNVSFQQEDTFLYCDSAYQYLDRNQVEAFSNVRVLQSDTMTITGDKGFFDGDKRTARMTGNVVMRDPRITLTTPSLDYDLNRKTASYTETGHLTDPQNTLDSQQGFYDTNSKVFVFKRGVHLVTPDSELNNDTLRYNTVSKIAYFEGPTRIKGKSGNLYAEGGNYNTLTRVSNFKRNAKIDTPNYLLGGDQLIYDEARLYGVARGHVTLISKKDNLTLRGDVGRYWRGLGRTKLYGGRPVVRNISEKDTLYLAADTLISMEARPGQTTTRTVLYAYPKVKIFRGNLQGICDSLTYDRQDSIIYLNRNPVLWQAKNQLTADSMQIRSKRGRVDEMRLYANAFAVSQDTLLNFNQTKGRNMMAYFRDNKLRRIDVLGNAESIFYALDNDTATTGMNRVLSANMRMLFLDSKLNKITVLSNPEAKFIPPHELKPDDERLKGYSWHAKERPTRRQVLGKQFDDRPKKRKATKKKTSATTRRTATAPATLKKTTPKTTAPKPSPTPKAVAKPTKPAAAVSPPKQPATTPTPRR</sequence>
<feature type="chain" id="PRO_5006847489" description="Organic solvent tolerance-like N-terminal domain-containing protein" evidence="2">
    <location>
        <begin position="21"/>
        <end position="610"/>
    </location>
</feature>
<name>A0A0U4CFU1_9BACT</name>
<dbReference type="EMBL" id="CP013909">
    <property type="protein sequence ID" value="ALW87065.1"/>
    <property type="molecule type" value="Genomic_DNA"/>
</dbReference>
<gene>
    <name evidence="4" type="ORF">AUC43_19500</name>
</gene>
<dbReference type="Gene3D" id="2.60.450.10">
    <property type="entry name" value="Lipopolysaccharide (LPS) transport protein A like domain"/>
    <property type="match status" value="3"/>
</dbReference>
<organism evidence="4 5">
    <name type="scientific">Hymenobacter sedentarius</name>
    <dbReference type="NCBI Taxonomy" id="1411621"/>
    <lineage>
        <taxon>Bacteria</taxon>
        <taxon>Pseudomonadati</taxon>
        <taxon>Bacteroidota</taxon>
        <taxon>Cytophagia</taxon>
        <taxon>Cytophagales</taxon>
        <taxon>Hymenobacteraceae</taxon>
        <taxon>Hymenobacter</taxon>
    </lineage>
</organism>
<protein>
    <recommendedName>
        <fullName evidence="3">Organic solvent tolerance-like N-terminal domain-containing protein</fullName>
    </recommendedName>
</protein>
<evidence type="ECO:0000313" key="4">
    <source>
        <dbReference type="EMBL" id="ALW87065.1"/>
    </source>
</evidence>
<dbReference type="InterPro" id="IPR005653">
    <property type="entry name" value="OstA-like_N"/>
</dbReference>
<dbReference type="Pfam" id="PF13100">
    <property type="entry name" value="OstA_2"/>
    <property type="match status" value="1"/>
</dbReference>
<evidence type="ECO:0000256" key="2">
    <source>
        <dbReference type="SAM" id="SignalP"/>
    </source>
</evidence>
<feature type="compositionally biased region" description="Basic residues" evidence="1">
    <location>
        <begin position="544"/>
        <end position="553"/>
    </location>
</feature>
<dbReference type="STRING" id="1411621.AUC43_19500"/>